<dbReference type="SUPFAM" id="SSF81383">
    <property type="entry name" value="F-box domain"/>
    <property type="match status" value="1"/>
</dbReference>
<name>A0A9P3GF40_9APHY</name>
<comment type="caution">
    <text evidence="2">The sequence shown here is derived from an EMBL/GenBank/DDBJ whole genome shotgun (WGS) entry which is preliminary data.</text>
</comment>
<dbReference type="Proteomes" id="UP000703269">
    <property type="component" value="Unassembled WGS sequence"/>
</dbReference>
<organism evidence="2 3">
    <name type="scientific">Phanerochaete sordida</name>
    <dbReference type="NCBI Taxonomy" id="48140"/>
    <lineage>
        <taxon>Eukaryota</taxon>
        <taxon>Fungi</taxon>
        <taxon>Dikarya</taxon>
        <taxon>Basidiomycota</taxon>
        <taxon>Agaricomycotina</taxon>
        <taxon>Agaricomycetes</taxon>
        <taxon>Polyporales</taxon>
        <taxon>Phanerochaetaceae</taxon>
        <taxon>Phanerochaete</taxon>
    </lineage>
</organism>
<evidence type="ECO:0000313" key="3">
    <source>
        <dbReference type="Proteomes" id="UP000703269"/>
    </source>
</evidence>
<evidence type="ECO:0000259" key="1">
    <source>
        <dbReference type="Pfam" id="PF12937"/>
    </source>
</evidence>
<dbReference type="OrthoDB" id="9049704at2759"/>
<dbReference type="InterPro" id="IPR001810">
    <property type="entry name" value="F-box_dom"/>
</dbReference>
<reference evidence="2 3" key="1">
    <citation type="submission" date="2021-08" db="EMBL/GenBank/DDBJ databases">
        <title>Draft Genome Sequence of Phanerochaete sordida strain YK-624.</title>
        <authorList>
            <person name="Mori T."/>
            <person name="Dohra H."/>
            <person name="Suzuki T."/>
            <person name="Kawagishi H."/>
            <person name="Hirai H."/>
        </authorList>
    </citation>
    <scope>NUCLEOTIDE SEQUENCE [LARGE SCALE GENOMIC DNA]</scope>
    <source>
        <strain evidence="2 3">YK-624</strain>
    </source>
</reference>
<dbReference type="CDD" id="cd09917">
    <property type="entry name" value="F-box_SF"/>
    <property type="match status" value="1"/>
</dbReference>
<protein>
    <recommendedName>
        <fullName evidence="1">F-box domain-containing protein</fullName>
    </recommendedName>
</protein>
<dbReference type="AlphaFoldDB" id="A0A9P3GF40"/>
<dbReference type="Gene3D" id="1.20.1280.50">
    <property type="match status" value="1"/>
</dbReference>
<evidence type="ECO:0000313" key="2">
    <source>
        <dbReference type="EMBL" id="GJE94537.1"/>
    </source>
</evidence>
<proteinExistence type="predicted"/>
<dbReference type="InterPro" id="IPR036047">
    <property type="entry name" value="F-box-like_dom_sf"/>
</dbReference>
<dbReference type="EMBL" id="BPQB01000041">
    <property type="protein sequence ID" value="GJE94537.1"/>
    <property type="molecule type" value="Genomic_DNA"/>
</dbReference>
<gene>
    <name evidence="2" type="ORF">PsYK624_107070</name>
</gene>
<feature type="domain" description="F-box" evidence="1">
    <location>
        <begin position="9"/>
        <end position="46"/>
    </location>
</feature>
<sequence>MSQYVDFHAIPDDVLYRVFKQFLSTRELVLSCTTVSKRWRALTFPSIFSTLWLTVKTEGDPKLEINRYIDDLVHDPFFPSIQYIVSSLRLTWGRSPIGLDFVEFIPYFPSLRNLTFSGTVCMRLPAHYTHAQGTIDLDTLFIEGICGTTEEGDRVYHDASALCNLLSVFGTIGTLKLRNFSSRNLAFDKRLPFDWHHWTSPRPQSLVLENHQEESGFFEAAPFMRYVQDLDIVAIETDHNWLLPGIAAACGQLHKLSIALHHPRRDDPVYNLASFPSLRILVLCVTARRAPYRSMNSNEYMPYGDITAAAATIRTLAAGSASLDYIHIRFRCAPAGPCDAKSRLATRHKTLANFPGVFRHRKGVVHFRDLEDALLELIDAGRVGHVRVSLYALDYWDFIADIALAVLPASDCAQIVFPRLFERKVLYFKDI</sequence>
<keyword evidence="3" id="KW-1185">Reference proteome</keyword>
<accession>A0A9P3GF40</accession>
<dbReference type="Pfam" id="PF12937">
    <property type="entry name" value="F-box-like"/>
    <property type="match status" value="1"/>
</dbReference>